<dbReference type="OrthoDB" id="6747088at2759"/>
<dbReference type="Proteomes" id="UP000504635">
    <property type="component" value="Unplaced"/>
</dbReference>
<dbReference type="RefSeq" id="XP_030764553.1">
    <property type="nucleotide sequence ID" value="XM_030908693.1"/>
</dbReference>
<feature type="compositionally biased region" description="Polar residues" evidence="1">
    <location>
        <begin position="244"/>
        <end position="275"/>
    </location>
</feature>
<feature type="region of interest" description="Disordered" evidence="1">
    <location>
        <begin position="66"/>
        <end position="90"/>
    </location>
</feature>
<dbReference type="GeneID" id="115888835"/>
<evidence type="ECO:0000313" key="2">
    <source>
        <dbReference type="Proteomes" id="UP000504635"/>
    </source>
</evidence>
<accession>A0A6J2YKK5</accession>
<dbReference type="KEGG" id="soy:115888835"/>
<protein>
    <submittedName>
        <fullName evidence="3">Uncharacterized protein LOC115888835</fullName>
    </submittedName>
</protein>
<proteinExistence type="predicted"/>
<evidence type="ECO:0000313" key="3">
    <source>
        <dbReference type="RefSeq" id="XP_030764553.1"/>
    </source>
</evidence>
<dbReference type="InParanoid" id="A0A6J2YKK5"/>
<feature type="region of interest" description="Disordered" evidence="1">
    <location>
        <begin position="150"/>
        <end position="283"/>
    </location>
</feature>
<reference evidence="3" key="1">
    <citation type="submission" date="2025-08" db="UniProtKB">
        <authorList>
            <consortium name="RefSeq"/>
        </authorList>
    </citation>
    <scope>IDENTIFICATION</scope>
    <source>
        <tissue evidence="3">Gonads</tissue>
    </source>
</reference>
<dbReference type="AlphaFoldDB" id="A0A6J2YKK5"/>
<name>A0A6J2YKK5_SITOR</name>
<feature type="compositionally biased region" description="Low complexity" evidence="1">
    <location>
        <begin position="72"/>
        <end position="85"/>
    </location>
</feature>
<sequence length="283" mass="31200">MSSDMIADEKSLQDLLSTFCDDVIPKNDVDYTVPETIQNYRKTIESNKEVSIFDADYCTPNDLDDHPENACSTSSSSNSGTNNNTFPKDENLTYVLSGRGRGGRNTVYKPGESINNSIESDDITQQIRKLHVLGYSNEITELSVKAHQLSKKSNQGSTTSNSPITLSNNTNSSSPEMFADVESSETSKENLVEETPEPKPAPPLSVLLRQAREDVKNRKAKQAMKELNGSPAKNQKILKEKNESPVSRTSSSMLNVSPPNSFLFVTNDSKPINISSEEEFPPL</sequence>
<feature type="compositionally biased region" description="Polar residues" evidence="1">
    <location>
        <begin position="151"/>
        <end position="175"/>
    </location>
</feature>
<gene>
    <name evidence="3" type="primary">LOC115888835</name>
</gene>
<evidence type="ECO:0000256" key="1">
    <source>
        <dbReference type="SAM" id="MobiDB-lite"/>
    </source>
</evidence>
<keyword evidence="2" id="KW-1185">Reference proteome</keyword>
<organism evidence="2 3">
    <name type="scientific">Sitophilus oryzae</name>
    <name type="common">Rice weevil</name>
    <name type="synonym">Curculio oryzae</name>
    <dbReference type="NCBI Taxonomy" id="7048"/>
    <lineage>
        <taxon>Eukaryota</taxon>
        <taxon>Metazoa</taxon>
        <taxon>Ecdysozoa</taxon>
        <taxon>Arthropoda</taxon>
        <taxon>Hexapoda</taxon>
        <taxon>Insecta</taxon>
        <taxon>Pterygota</taxon>
        <taxon>Neoptera</taxon>
        <taxon>Endopterygota</taxon>
        <taxon>Coleoptera</taxon>
        <taxon>Polyphaga</taxon>
        <taxon>Cucujiformia</taxon>
        <taxon>Curculionidae</taxon>
        <taxon>Dryophthorinae</taxon>
        <taxon>Sitophilus</taxon>
    </lineage>
</organism>